<evidence type="ECO:0000313" key="2">
    <source>
        <dbReference type="EMBL" id="GGC44633.1"/>
    </source>
</evidence>
<accession>A0ABQ1MU28</accession>
<protein>
    <submittedName>
        <fullName evidence="2">Baseplate protein</fullName>
    </submittedName>
</protein>
<feature type="domain" description="IraD/Gp25-like" evidence="1">
    <location>
        <begin position="32"/>
        <end position="120"/>
    </location>
</feature>
<dbReference type="InterPro" id="IPR007048">
    <property type="entry name" value="IraD/Gp25-like"/>
</dbReference>
<dbReference type="Gene3D" id="3.10.450.40">
    <property type="match status" value="1"/>
</dbReference>
<dbReference type="EMBL" id="BMIK01000021">
    <property type="protein sequence ID" value="GGC44633.1"/>
    <property type="molecule type" value="Genomic_DNA"/>
</dbReference>
<dbReference type="Proteomes" id="UP000597338">
    <property type="component" value="Unassembled WGS sequence"/>
</dbReference>
<evidence type="ECO:0000259" key="1">
    <source>
        <dbReference type="Pfam" id="PF04965"/>
    </source>
</evidence>
<gene>
    <name evidence="2" type="ORF">GCM10011386_41170</name>
</gene>
<evidence type="ECO:0000313" key="3">
    <source>
        <dbReference type="Proteomes" id="UP000597338"/>
    </source>
</evidence>
<dbReference type="Pfam" id="PF04965">
    <property type="entry name" value="GPW_gp25"/>
    <property type="match status" value="1"/>
</dbReference>
<reference evidence="3" key="1">
    <citation type="journal article" date="2019" name="Int. J. Syst. Evol. Microbiol.">
        <title>The Global Catalogue of Microorganisms (GCM) 10K type strain sequencing project: providing services to taxonomists for standard genome sequencing and annotation.</title>
        <authorList>
            <consortium name="The Broad Institute Genomics Platform"/>
            <consortium name="The Broad Institute Genome Sequencing Center for Infectious Disease"/>
            <person name="Wu L."/>
            <person name="Ma J."/>
        </authorList>
    </citation>
    <scope>NUCLEOTIDE SEQUENCE [LARGE SCALE GENOMIC DNA]</scope>
    <source>
        <strain evidence="3">CGMCC 1.15342</strain>
    </source>
</reference>
<name>A0ABQ1MU28_9SPHI</name>
<keyword evidence="3" id="KW-1185">Reference proteome</keyword>
<organism evidence="2 3">
    <name type="scientific">Parapedobacter defluvii</name>
    <dbReference type="NCBI Taxonomy" id="2045106"/>
    <lineage>
        <taxon>Bacteria</taxon>
        <taxon>Pseudomonadati</taxon>
        <taxon>Bacteroidota</taxon>
        <taxon>Sphingobacteriia</taxon>
        <taxon>Sphingobacteriales</taxon>
        <taxon>Sphingobacteriaceae</taxon>
        <taxon>Parapedobacter</taxon>
    </lineage>
</organism>
<sequence>MDKLHKSFLGTGWSFPPQFDNEGGSVEMLSDGEDIRSSLEILLSTRPGERVMLPNYGCNLDELLFEPLTTTMKTYMKDLIQTAILYHEPRIAVDKIELMDTGEMEGRILINIEYTIRSTNSRFNYVFPFYIQEGTEVKR</sequence>
<proteinExistence type="predicted"/>
<dbReference type="RefSeq" id="WP_188753343.1">
    <property type="nucleotide sequence ID" value="NZ_BMIK01000021.1"/>
</dbReference>
<dbReference type="SUPFAM" id="SSF160719">
    <property type="entry name" value="gpW/gp25-like"/>
    <property type="match status" value="1"/>
</dbReference>
<comment type="caution">
    <text evidence="2">The sequence shown here is derived from an EMBL/GenBank/DDBJ whole genome shotgun (WGS) entry which is preliminary data.</text>
</comment>